<dbReference type="Proteomes" id="UP000295280">
    <property type="component" value="Unassembled WGS sequence"/>
</dbReference>
<dbReference type="AlphaFoldDB" id="A0A9Q8FP34"/>
<dbReference type="OrthoDB" id="1653798at2"/>
<proteinExistence type="predicted"/>
<evidence type="ECO:0000313" key="1">
    <source>
        <dbReference type="EMBL" id="TDM04235.1"/>
    </source>
</evidence>
<comment type="caution">
    <text evidence="1">The sequence shown here is derived from an EMBL/GenBank/DDBJ whole genome shotgun (WGS) entry which is preliminary data.</text>
</comment>
<dbReference type="RefSeq" id="WP_133417096.1">
    <property type="nucleotide sequence ID" value="NZ_SCWD01000001.1"/>
</dbReference>
<dbReference type="PANTHER" id="PTHR36112:SF1">
    <property type="entry name" value="RIBOSOMAL RNA SMALL SUBUNIT METHYLTRANSFERASE J"/>
    <property type="match status" value="1"/>
</dbReference>
<dbReference type="Pfam" id="PF04445">
    <property type="entry name" value="SAM_MT"/>
    <property type="match status" value="1"/>
</dbReference>
<name>A0A9Q8FP34_9STAP</name>
<protein>
    <recommendedName>
        <fullName evidence="3">SAM-dependent methyltransferase</fullName>
    </recommendedName>
</protein>
<dbReference type="PANTHER" id="PTHR36112">
    <property type="entry name" value="RIBOSOMAL RNA SMALL SUBUNIT METHYLTRANSFERASE J"/>
    <property type="match status" value="1"/>
</dbReference>
<dbReference type="GO" id="GO:0008990">
    <property type="term" value="F:rRNA (guanine-N2-)-methyltransferase activity"/>
    <property type="evidence" value="ECO:0007669"/>
    <property type="project" value="InterPro"/>
</dbReference>
<dbReference type="InterPro" id="IPR029063">
    <property type="entry name" value="SAM-dependent_MTases_sf"/>
</dbReference>
<organism evidence="1 2">
    <name type="scientific">Macrococcus carouselicus</name>
    <dbReference type="NCBI Taxonomy" id="69969"/>
    <lineage>
        <taxon>Bacteria</taxon>
        <taxon>Bacillati</taxon>
        <taxon>Bacillota</taxon>
        <taxon>Bacilli</taxon>
        <taxon>Bacillales</taxon>
        <taxon>Staphylococcaceae</taxon>
        <taxon>Macrococcus</taxon>
    </lineage>
</organism>
<evidence type="ECO:0000313" key="2">
    <source>
        <dbReference type="Proteomes" id="UP000295280"/>
    </source>
</evidence>
<dbReference type="SUPFAM" id="SSF53335">
    <property type="entry name" value="S-adenosyl-L-methionine-dependent methyltransferases"/>
    <property type="match status" value="1"/>
</dbReference>
<sequence>MSTANKVRITSSVKTDDVIFSHIEKAEDELQKMGQSVEVIRRDKKTIAELFRESDVPLIVISHHLPLLYFDSSSKIVYHENTMRFKLKAFDKRGELPPLVNLMAVPLDSALQIVDTTMGMGNDLMLMASMLKNCQFHAYEQHPLIYFVISQGIKQFHPALSERIQFHYGTADSAILRIADIVYADPMFEETVDQQSGMEVLHQVISYDDNASFIRYLLQYSRLVILKAHFRSPLFEEFGFDVQLRKSTKSHFGIKKSRRGDLLSDHHTDHIS</sequence>
<dbReference type="InterPro" id="IPR007536">
    <property type="entry name" value="16SrRNA_methylTrfase_J"/>
</dbReference>
<accession>A0A9Q8FP34</accession>
<dbReference type="EMBL" id="SCWD01000001">
    <property type="protein sequence ID" value="TDM04235.1"/>
    <property type="molecule type" value="Genomic_DNA"/>
</dbReference>
<evidence type="ECO:0008006" key="3">
    <source>
        <dbReference type="Google" id="ProtNLM"/>
    </source>
</evidence>
<dbReference type="Gene3D" id="3.40.50.150">
    <property type="entry name" value="Vaccinia Virus protein VP39"/>
    <property type="match status" value="1"/>
</dbReference>
<reference evidence="1 2" key="1">
    <citation type="submission" date="2019-01" db="EMBL/GenBank/DDBJ databases">
        <title>Draft genome sequences of the type strains of six Macrococcus species.</title>
        <authorList>
            <person name="Mazhar S."/>
            <person name="Altermann E."/>
            <person name="Hill C."/>
            <person name="Mcauliffe O."/>
        </authorList>
    </citation>
    <scope>NUCLEOTIDE SEQUENCE [LARGE SCALE GENOMIC DNA]</scope>
    <source>
        <strain evidence="1 2">ATCC 51828</strain>
    </source>
</reference>
<keyword evidence="2" id="KW-1185">Reference proteome</keyword>
<gene>
    <name evidence="1" type="ORF">ERX40_03445</name>
</gene>